<evidence type="ECO:0000256" key="1">
    <source>
        <dbReference type="SAM" id="Phobius"/>
    </source>
</evidence>
<evidence type="ECO:0000313" key="2">
    <source>
        <dbReference type="EMBL" id="GAA0864026.1"/>
    </source>
</evidence>
<evidence type="ECO:0008006" key="4">
    <source>
        <dbReference type="Google" id="ProtNLM"/>
    </source>
</evidence>
<dbReference type="Pfam" id="PF14015">
    <property type="entry name" value="DUF4231"/>
    <property type="match status" value="1"/>
</dbReference>
<dbReference type="EMBL" id="BAAACP010000008">
    <property type="protein sequence ID" value="GAA0864026.1"/>
    <property type="molecule type" value="Genomic_DNA"/>
</dbReference>
<gene>
    <name evidence="2" type="ORF">GCM10008917_15880</name>
</gene>
<keyword evidence="1" id="KW-1133">Transmembrane helix</keyword>
<dbReference type="NCBIfam" id="NF033634">
    <property type="entry name" value="SLATT_1"/>
    <property type="match status" value="1"/>
</dbReference>
<accession>A0ABP3XGN2</accession>
<protein>
    <recommendedName>
        <fullName evidence="4">DUF4231 domain-containing protein</fullName>
    </recommendedName>
</protein>
<organism evidence="2 3">
    <name type="scientific">Paraclostridium tenue</name>
    <dbReference type="NCBI Taxonomy" id="1737"/>
    <lineage>
        <taxon>Bacteria</taxon>
        <taxon>Bacillati</taxon>
        <taxon>Bacillota</taxon>
        <taxon>Clostridia</taxon>
        <taxon>Peptostreptococcales</taxon>
        <taxon>Peptostreptococcaceae</taxon>
        <taxon>Paraclostridium</taxon>
    </lineage>
</organism>
<dbReference type="RefSeq" id="WP_346044666.1">
    <property type="nucleotide sequence ID" value="NZ_BAAACP010000008.1"/>
</dbReference>
<reference evidence="3" key="1">
    <citation type="journal article" date="2019" name="Int. J. Syst. Evol. Microbiol.">
        <title>The Global Catalogue of Microorganisms (GCM) 10K type strain sequencing project: providing services to taxonomists for standard genome sequencing and annotation.</title>
        <authorList>
            <consortium name="The Broad Institute Genomics Platform"/>
            <consortium name="The Broad Institute Genome Sequencing Center for Infectious Disease"/>
            <person name="Wu L."/>
            <person name="Ma J."/>
        </authorList>
    </citation>
    <scope>NUCLEOTIDE SEQUENCE [LARGE SCALE GENOMIC DNA]</scope>
    <source>
        <strain evidence="3">JCM 6486</strain>
    </source>
</reference>
<evidence type="ECO:0000313" key="3">
    <source>
        <dbReference type="Proteomes" id="UP001400965"/>
    </source>
</evidence>
<sequence>MIQKKGRNNLGKELESLVIYTEEIETKIIKDRLEHLLDWYVRKSIFYKRMFYILSIISIFINALIPVLAQLTWQEKDIIISGMSAGAGIITSILTLFTAKETWFRYRDHVELIKQECVRCISKSGDYKKIEKKEDRECALIENVESIISAERALWGKLKFNQTEDSHDA</sequence>
<dbReference type="InterPro" id="IPR025325">
    <property type="entry name" value="DUF4231"/>
</dbReference>
<proteinExistence type="predicted"/>
<comment type="caution">
    <text evidence="2">The sequence shown here is derived from an EMBL/GenBank/DDBJ whole genome shotgun (WGS) entry which is preliminary data.</text>
</comment>
<keyword evidence="3" id="KW-1185">Reference proteome</keyword>
<feature type="transmembrane region" description="Helical" evidence="1">
    <location>
        <begin position="51"/>
        <end position="72"/>
    </location>
</feature>
<feature type="transmembrane region" description="Helical" evidence="1">
    <location>
        <begin position="78"/>
        <end position="99"/>
    </location>
</feature>
<keyword evidence="1" id="KW-0812">Transmembrane</keyword>
<name>A0ABP3XGN2_9FIRM</name>
<keyword evidence="1" id="KW-0472">Membrane</keyword>
<dbReference type="Proteomes" id="UP001400965">
    <property type="component" value="Unassembled WGS sequence"/>
</dbReference>